<organism evidence="8 9">
    <name type="scientific">Marivirga atlantica</name>
    <dbReference type="NCBI Taxonomy" id="1548457"/>
    <lineage>
        <taxon>Bacteria</taxon>
        <taxon>Pseudomonadati</taxon>
        <taxon>Bacteroidota</taxon>
        <taxon>Cytophagia</taxon>
        <taxon>Cytophagales</taxon>
        <taxon>Marivirgaceae</taxon>
        <taxon>Marivirga</taxon>
    </lineage>
</organism>
<feature type="domain" description="PKD" evidence="7">
    <location>
        <begin position="1110"/>
        <end position="1154"/>
    </location>
</feature>
<evidence type="ECO:0000256" key="4">
    <source>
        <dbReference type="ARBA" id="ARBA00022989"/>
    </source>
</evidence>
<reference evidence="8" key="1">
    <citation type="submission" date="2021-01" db="EMBL/GenBank/DDBJ databases">
        <title>Marivirga sp. nov., isolated from intertidal surface sediments.</title>
        <authorList>
            <person name="Zhang M."/>
        </authorList>
    </citation>
    <scope>NUCLEOTIDE SEQUENCE</scope>
    <source>
        <strain evidence="8">SM1354</strain>
    </source>
</reference>
<dbReference type="InterPro" id="IPR013783">
    <property type="entry name" value="Ig-like_fold"/>
</dbReference>
<evidence type="ECO:0000256" key="5">
    <source>
        <dbReference type="ARBA" id="ARBA00023136"/>
    </source>
</evidence>
<dbReference type="GO" id="GO:0005886">
    <property type="term" value="C:plasma membrane"/>
    <property type="evidence" value="ECO:0007669"/>
    <property type="project" value="TreeGrafter"/>
</dbReference>
<feature type="domain" description="PKD" evidence="7">
    <location>
        <begin position="218"/>
        <end position="270"/>
    </location>
</feature>
<gene>
    <name evidence="8" type="ORF">JKP34_06990</name>
</gene>
<keyword evidence="5" id="KW-0472">Membrane</keyword>
<feature type="domain" description="PKD" evidence="7">
    <location>
        <begin position="714"/>
        <end position="772"/>
    </location>
</feature>
<proteinExistence type="predicted"/>
<dbReference type="Pfam" id="PF18911">
    <property type="entry name" value="PKD_4"/>
    <property type="match status" value="11"/>
</dbReference>
<feature type="domain" description="PKD" evidence="7">
    <location>
        <begin position="1039"/>
        <end position="1085"/>
    </location>
</feature>
<keyword evidence="4" id="KW-1133">Transmembrane helix</keyword>
<dbReference type="InterPro" id="IPR035986">
    <property type="entry name" value="PKD_dom_sf"/>
</dbReference>
<evidence type="ECO:0000256" key="2">
    <source>
        <dbReference type="ARBA" id="ARBA00022692"/>
    </source>
</evidence>
<feature type="domain" description="PKD" evidence="7">
    <location>
        <begin position="297"/>
        <end position="352"/>
    </location>
</feature>
<evidence type="ECO:0000256" key="3">
    <source>
        <dbReference type="ARBA" id="ARBA00022737"/>
    </source>
</evidence>
<dbReference type="GO" id="GO:0005261">
    <property type="term" value="F:monoatomic cation channel activity"/>
    <property type="evidence" value="ECO:0007669"/>
    <property type="project" value="TreeGrafter"/>
</dbReference>
<sequence>MNKAVYIKISSILALFFMSAFGASAQIQSSASEGCVPLSVQFSIDERNVQRYAWSFSNGQTAAVAEPSVLFEQSGTFDVSVEITYNDNSTATFTEEDFINVEAAPEIDFTVNKQIVCLGEAINFSNESSTGTHFTWNFGDGNQSNDENPTYIYNTAGNYNVSLRVATANGCESQLVKEGFIEVKDADQVEISASSDFYCLNAEPIQFVVSENVNEPLWNFGDGTTSSELNASHQFTKAGEYDISLQFTNNNGCTQSVALNHSIVVEESSMPGFSVSDKEICEYQSVILKTDMSDGQTYEWEISDGRFFQGKSVDVPFNEAGQYFVSLKVTNSKGCTFSANRSEPIEVKPANEITVNYNETEGCLPFTFEAINQTQDVIKTEWLINDEVITSNTLNYEFQEAGEYSISMRSYFENSCTIETELPDQISVLGEATEINVSKYTGCVPLEVEFSLLNEEATSVLWDFGNGTTAEGQNANITYENSGAYQASVSYMNRFGCEVNYELADQINALPIGINLGDVDTIQSCTFTEVYFSGDMGYDFWEWDFGDGNTSTEKNPVHEYAEAGVYHVSLSTNNRYGCKTTIENYNIIELPEIPIETNIEVSEGEACGYFSATLDATVGEGQQVSWQFDGATLAMGESAELSFLSNSNVSIVVRVTDPSGCSRSKSVTVKNPWEDCTNDDIQPGSDEIDENTGIAKLNIEGCNVPFSVDFVSPSNDASAVEWRFNDGSIITEEEFTHVFEETGHYTIDFYAEINKDSTVLIEDYVEVTVNKSGVDFNYEVYATCDGYSMTLTPTDTEMDFFLWELNNQEIQLSDDNTIFIENPGLYQVSLLAGGENICEANQVKNIFVGNEEHIFEYDPNLCLGEVFTVNQSLQGFRSFTWIINEEDSINTDQLEVEFNEAGSYKVELMATTADGCDYNFLVNNEIKVFDTKALFSTKGARIGCGALEVKFQNESTSAESVLWDFGNGETSEELNPTFTFEAGSYDITLIVQSAACSDTLVMENYIVVDELISDFNYSVNQNCLPVTVQFENKSVNGESFFWDFGNGDTSTEENPLYTFTDFPQKPVKLITTNANGCKTSTEKEIEGVFGAQFTADETLLCSPAKISFTSESEDAVEWLWNFGDGNSSSDENPSHIYQQAGSFDVSLIVTNAEGCSDTLSKVDFINVQELQSNFRLAEEKEIRCLPAEVSFINESIGASEFIWDFGDGETARVANPVHIYTKEGNYTVKLITKNSIGCTDTLEIENLVQTSGPETSFSVENKVVCLPNEISFTDESNNAVAWQWFFGDGSTSSEQNPSHQYQQEGYYKVTLLATNANGCEQTFSMDSIRAVKTPQVNFNLSVDGECAPVTITTENLSSNLQNPQYQWSIAGQSSNLESPVFTLTSPGLHEISLTIMNDGLCPVTYVYPEKILVRDTTVHEEATVDLIEAADYSLTINFQPYEFNNLKHYRVYRNSGSGFKLIRQLSADEADSFVDESVRPAENVYKYIFQAVDYCKDTVALDQLNQFNNLRLNRASEGTARYFNWNEHIGYQANNYRVFRANAQGDDWKELALLDISSNSFSDNEAICPGTYYYKVAAFYENEPLSISNIIEVSVQNSDIQALKATIKNTNVISNNSNLVEWTVPPSLKNFVAGYEVYRSVDGDEFVYHANVSAQEQIFIDEEVEASRHNYAYKIEVKNICEIDTESSEAVETILLTKEDYLSKYKLQWNQYTGWEEGVLKYLLQKENALGEWETIREIPADQTDVIINRE</sequence>
<dbReference type="SUPFAM" id="SSF49265">
    <property type="entry name" value="Fibronectin type III"/>
    <property type="match status" value="1"/>
</dbReference>
<feature type="domain" description="PKD" evidence="7">
    <location>
        <begin position="1201"/>
        <end position="1255"/>
    </location>
</feature>
<keyword evidence="2" id="KW-0812">Transmembrane</keyword>
<dbReference type="SUPFAM" id="SSF49299">
    <property type="entry name" value="PKD domain"/>
    <property type="match status" value="13"/>
</dbReference>
<feature type="domain" description="PKD" evidence="7">
    <location>
        <begin position="125"/>
        <end position="170"/>
    </location>
</feature>
<feature type="signal peptide" evidence="6">
    <location>
        <begin position="1"/>
        <end position="25"/>
    </location>
</feature>
<keyword evidence="3" id="KW-0677">Repeat</keyword>
<dbReference type="PANTHER" id="PTHR46730">
    <property type="entry name" value="POLYCYSTIN-1"/>
    <property type="match status" value="1"/>
</dbReference>
<dbReference type="Proteomes" id="UP000642920">
    <property type="component" value="Unassembled WGS sequence"/>
</dbReference>
<feature type="domain" description="PKD" evidence="7">
    <location>
        <begin position="1274"/>
        <end position="1318"/>
    </location>
</feature>
<dbReference type="InterPro" id="IPR022409">
    <property type="entry name" value="PKD/Chitinase_dom"/>
</dbReference>
<dbReference type="GO" id="GO:0006816">
    <property type="term" value="P:calcium ion transport"/>
    <property type="evidence" value="ECO:0007669"/>
    <property type="project" value="TreeGrafter"/>
</dbReference>
<feature type="domain" description="PKD" evidence="7">
    <location>
        <begin position="462"/>
        <end position="496"/>
    </location>
</feature>
<dbReference type="PROSITE" id="PS50093">
    <property type="entry name" value="PKD"/>
    <property type="match status" value="11"/>
</dbReference>
<evidence type="ECO:0000313" key="9">
    <source>
        <dbReference type="Proteomes" id="UP000642920"/>
    </source>
</evidence>
<comment type="subcellular location">
    <subcellularLocation>
        <location evidence="1">Membrane</location>
        <topology evidence="1">Multi-pass membrane protein</topology>
    </subcellularLocation>
</comment>
<comment type="caution">
    <text evidence="8">The sequence shown here is derived from an EMBL/GenBank/DDBJ whole genome shotgun (WGS) entry which is preliminary data.</text>
</comment>
<feature type="chain" id="PRO_5038026262" evidence="6">
    <location>
        <begin position="26"/>
        <end position="1751"/>
    </location>
</feature>
<dbReference type="InterPro" id="IPR036116">
    <property type="entry name" value="FN3_sf"/>
</dbReference>
<dbReference type="RefSeq" id="WP_201919078.1">
    <property type="nucleotide sequence ID" value="NZ_JAERQG010000001.1"/>
</dbReference>
<accession>A0A937DJ98</accession>
<keyword evidence="9" id="KW-1185">Reference proteome</keyword>
<evidence type="ECO:0000256" key="1">
    <source>
        <dbReference type="ARBA" id="ARBA00004141"/>
    </source>
</evidence>
<dbReference type="PANTHER" id="PTHR46730:SF4">
    <property type="entry name" value="POLYCYSTIC KIDNEY DISEASE PROTEIN 1-LIKE 1"/>
    <property type="match status" value="1"/>
</dbReference>
<evidence type="ECO:0000256" key="6">
    <source>
        <dbReference type="SAM" id="SignalP"/>
    </source>
</evidence>
<evidence type="ECO:0000259" key="7">
    <source>
        <dbReference type="PROSITE" id="PS50093"/>
    </source>
</evidence>
<protein>
    <submittedName>
        <fullName evidence="8">PKD domain-containing protein</fullName>
    </submittedName>
</protein>
<dbReference type="EMBL" id="JAERQG010000001">
    <property type="protein sequence ID" value="MBL0764991.1"/>
    <property type="molecule type" value="Genomic_DNA"/>
</dbReference>
<dbReference type="InterPro" id="IPR000601">
    <property type="entry name" value="PKD_dom"/>
</dbReference>
<keyword evidence="6" id="KW-0732">Signal</keyword>
<feature type="domain" description="PKD" evidence="7">
    <location>
        <begin position="52"/>
        <end position="106"/>
    </location>
</feature>
<evidence type="ECO:0000313" key="8">
    <source>
        <dbReference type="EMBL" id="MBL0764991.1"/>
    </source>
</evidence>
<name>A0A937DJ98_9BACT</name>
<feature type="domain" description="PKD" evidence="7">
    <location>
        <begin position="541"/>
        <end position="577"/>
    </location>
</feature>
<dbReference type="SMART" id="SM00089">
    <property type="entry name" value="PKD"/>
    <property type="match status" value="14"/>
</dbReference>
<dbReference type="CDD" id="cd00146">
    <property type="entry name" value="PKD"/>
    <property type="match status" value="11"/>
</dbReference>
<dbReference type="Gene3D" id="2.60.40.10">
    <property type="entry name" value="Immunoglobulins"/>
    <property type="match status" value="15"/>
</dbReference>